<protein>
    <recommendedName>
        <fullName evidence="3">ATP-grasp domain-containing protein</fullName>
    </recommendedName>
</protein>
<dbReference type="Proteomes" id="UP001152747">
    <property type="component" value="Unassembled WGS sequence"/>
</dbReference>
<evidence type="ECO:0008006" key="3">
    <source>
        <dbReference type="Google" id="ProtNLM"/>
    </source>
</evidence>
<dbReference type="SUPFAM" id="SSF56059">
    <property type="entry name" value="Glutathione synthetase ATP-binding domain-like"/>
    <property type="match status" value="1"/>
</dbReference>
<reference evidence="1" key="1">
    <citation type="submission" date="2022-11" db="EMBL/GenBank/DDBJ databases">
        <authorList>
            <person name="Kikuchi T."/>
        </authorList>
    </citation>
    <scope>NUCLEOTIDE SEQUENCE</scope>
    <source>
        <strain evidence="1">PS1010</strain>
    </source>
</reference>
<gene>
    <name evidence="1" type="ORF">CAMP_LOCUS15395</name>
</gene>
<dbReference type="EMBL" id="CANHGI010000005">
    <property type="protein sequence ID" value="CAI5452758.1"/>
    <property type="molecule type" value="Genomic_DNA"/>
</dbReference>
<sequence length="448" mass="51916">MQNYSIIIVLWKYRLNLFKWKKRENVRIIVVAPPRMLVDETNVDVYYQVEPPIRDHDHCLLMNKVRELCSIFATSKRRLIVFERSLQRRISQIRRDMEIEGFLPDEMLPFLHSEEVITYRNGLSALSLRQCSLSGTPQPDSWAQAVQNQIGGFPAVVRPLRHHCAHSVGFVRNENEFRKWFRRNSSVHVNEHYLVHEYMQNGHEFSAICSHTDGLLGSISSLDTKRSVLEAIQHQKPYTLQSLSANQTRDVFPGLESFTLQVIRSVLPNGYIGVIFIRGYYKDHNEIFFQGLSLEPDSETSRQLFAMPSSLPWEVMTINAQLTESTKSEIEDADRDKTFYSVVNFPSAEGVLIHQTSIHKRSSEMRVSWRSAESGEMKDSDHLDDNVLQVFLWNQNRDELLADCEDVKNNTDITIDRNALNERHTLCRKNIAARLNAREFVRSCTTAD</sequence>
<dbReference type="OrthoDB" id="5790559at2759"/>
<name>A0A9P1J0G7_9PELO</name>
<evidence type="ECO:0000313" key="1">
    <source>
        <dbReference type="EMBL" id="CAI5452758.1"/>
    </source>
</evidence>
<proteinExistence type="predicted"/>
<accession>A0A9P1J0G7</accession>
<dbReference type="AlphaFoldDB" id="A0A9P1J0G7"/>
<organism evidence="1 2">
    <name type="scientific">Caenorhabditis angaria</name>
    <dbReference type="NCBI Taxonomy" id="860376"/>
    <lineage>
        <taxon>Eukaryota</taxon>
        <taxon>Metazoa</taxon>
        <taxon>Ecdysozoa</taxon>
        <taxon>Nematoda</taxon>
        <taxon>Chromadorea</taxon>
        <taxon>Rhabditida</taxon>
        <taxon>Rhabditina</taxon>
        <taxon>Rhabditomorpha</taxon>
        <taxon>Rhabditoidea</taxon>
        <taxon>Rhabditidae</taxon>
        <taxon>Peloderinae</taxon>
        <taxon>Caenorhabditis</taxon>
    </lineage>
</organism>
<evidence type="ECO:0000313" key="2">
    <source>
        <dbReference type="Proteomes" id="UP001152747"/>
    </source>
</evidence>
<comment type="caution">
    <text evidence="1">The sequence shown here is derived from an EMBL/GenBank/DDBJ whole genome shotgun (WGS) entry which is preliminary data.</text>
</comment>
<keyword evidence="2" id="KW-1185">Reference proteome</keyword>